<dbReference type="GO" id="GO:0016758">
    <property type="term" value="F:hexosyltransferase activity"/>
    <property type="evidence" value="ECO:0007669"/>
    <property type="project" value="UniProtKB-ARBA"/>
</dbReference>
<keyword evidence="5" id="KW-1185">Reference proteome</keyword>
<dbReference type="Pfam" id="PF00535">
    <property type="entry name" value="Glycos_transf_2"/>
    <property type="match status" value="1"/>
</dbReference>
<dbReference type="Proteomes" id="UP000295278">
    <property type="component" value="Unassembled WGS sequence"/>
</dbReference>
<dbReference type="SUPFAM" id="SSF53448">
    <property type="entry name" value="Nucleotide-diphospho-sugar transferases"/>
    <property type="match status" value="1"/>
</dbReference>
<evidence type="ECO:0000256" key="2">
    <source>
        <dbReference type="ARBA" id="ARBA00022679"/>
    </source>
</evidence>
<evidence type="ECO:0000313" key="4">
    <source>
        <dbReference type="EMBL" id="TDD76991.1"/>
    </source>
</evidence>
<comment type="caution">
    <text evidence="4">The sequence shown here is derived from an EMBL/GenBank/DDBJ whole genome shotgun (WGS) entry which is preliminary data.</text>
</comment>
<gene>
    <name evidence="4" type="ORF">E0F89_05170</name>
</gene>
<dbReference type="InterPro" id="IPR001173">
    <property type="entry name" value="Glyco_trans_2-like"/>
</dbReference>
<evidence type="ECO:0000259" key="3">
    <source>
        <dbReference type="Pfam" id="PF00535"/>
    </source>
</evidence>
<sequence length="327" mass="38374">MDQNFSTERMKKLSLIIPVYNVEKYVAKCIQSCIDQNLNKTDYEIIIINDGSTDNSFEIVKAIAAGHENITVFSQTNAGLSVVRNRGLELAQGEYIWFIDSDDWIETNCLQSITEKLTDIDVLAMGYVNAYDDTSKNKKIFPTSAVTNSGIDLLHNSYIVPAQFYIYKKEFLSENNLFFEPGIFHEDFEFIPRMLYFAKKLVVYNKQFYFFYKRPDSITASINPKKSFDYIKIALNLIAFEKKNVKKTEKYIFHNVIWLALTNALHNSLVMDGVTRVKLNKEFYFNKWMFKYLDSGTILKYRIERILFVIFPKHSVFIYRLLKRFVK</sequence>
<dbReference type="PANTHER" id="PTHR22916:SF51">
    <property type="entry name" value="GLYCOSYLTRANSFERASE EPSH-RELATED"/>
    <property type="match status" value="1"/>
</dbReference>
<evidence type="ECO:0000313" key="5">
    <source>
        <dbReference type="Proteomes" id="UP000295278"/>
    </source>
</evidence>
<dbReference type="Gene3D" id="3.90.550.10">
    <property type="entry name" value="Spore Coat Polysaccharide Biosynthesis Protein SpsA, Chain A"/>
    <property type="match status" value="1"/>
</dbReference>
<feature type="domain" description="Glycosyltransferase 2-like" evidence="3">
    <location>
        <begin position="14"/>
        <end position="138"/>
    </location>
</feature>
<evidence type="ECO:0000256" key="1">
    <source>
        <dbReference type="ARBA" id="ARBA00022676"/>
    </source>
</evidence>
<protein>
    <submittedName>
        <fullName evidence="4">Glycosyltransferase</fullName>
    </submittedName>
</protein>
<dbReference type="AlphaFoldDB" id="A0A4R5AV77"/>
<proteinExistence type="predicted"/>
<dbReference type="CDD" id="cd00761">
    <property type="entry name" value="Glyco_tranf_GTA_type"/>
    <property type="match status" value="1"/>
</dbReference>
<dbReference type="InterPro" id="IPR029044">
    <property type="entry name" value="Nucleotide-diphossugar_trans"/>
</dbReference>
<keyword evidence="1" id="KW-0328">Glycosyltransferase</keyword>
<organism evidence="4 5">
    <name type="scientific">Flavobacterium caseinilyticum</name>
    <dbReference type="NCBI Taxonomy" id="2541732"/>
    <lineage>
        <taxon>Bacteria</taxon>
        <taxon>Pseudomonadati</taxon>
        <taxon>Bacteroidota</taxon>
        <taxon>Flavobacteriia</taxon>
        <taxon>Flavobacteriales</taxon>
        <taxon>Flavobacteriaceae</taxon>
        <taxon>Flavobacterium</taxon>
    </lineage>
</organism>
<name>A0A4R5AV77_9FLAO</name>
<dbReference type="EMBL" id="SMFM01000002">
    <property type="protein sequence ID" value="TDD76991.1"/>
    <property type="molecule type" value="Genomic_DNA"/>
</dbReference>
<accession>A0A4R5AV77</accession>
<dbReference type="OrthoDB" id="396512at2"/>
<reference evidence="4 5" key="1">
    <citation type="submission" date="2019-03" db="EMBL/GenBank/DDBJ databases">
        <title>Flavobacterium AT-3-2 sp. nov., isolated from arctic soil.</title>
        <authorList>
            <person name="Chaudhary D.K."/>
        </authorList>
    </citation>
    <scope>NUCLEOTIDE SEQUENCE [LARGE SCALE GENOMIC DNA]</scope>
    <source>
        <strain evidence="4 5">AT-3-2</strain>
    </source>
</reference>
<keyword evidence="2 4" id="KW-0808">Transferase</keyword>
<dbReference type="PANTHER" id="PTHR22916">
    <property type="entry name" value="GLYCOSYLTRANSFERASE"/>
    <property type="match status" value="1"/>
</dbReference>